<gene>
    <name evidence="1" type="primary">tssK</name>
    <name evidence="1" type="ORF">CSUB8521_1042</name>
</gene>
<sequence>MADKLKVAWFNGLNIDKIHFEQQERYFERNINLKTISIFNNLHGIIDLEFSNEMLMQGKIALKRISGIAKDGSIFNAPEQDDLPEPLEINYDSLANSIIVVKIPMGLSSIADISLHNNIPNSKYISLRSVVASRIYDDSTNDALKHIDLEDEFEDNNVTFSQEKMNITLASLRLKLGFLGSKTPDEFEIPIAKIKSIDLNKKIDLDENFIPTCLDLSKSSYIRSFLEEISHSIKQHKEVLSEVFKGIDQTKNTLDFSTYLSLNLLKKWHLIFSYIINKDKIHPEVLYEKLIDFQGDLNAFCTENSFTDFIAYNHDNLTNTFLPLTNQLRILFAKITSPKYTMAQVIDNGNGFYDLLFDNPTIIEEAELFLAVNADVNHEYLLYNFKTQSKIYTQSRIKNIVATQLRGINIEQISNIPSSIPYLNGYIYYKIDKKDEIFQHFKNESVISLYLTTNIKNPDIKMWAVF</sequence>
<evidence type="ECO:0000313" key="1">
    <source>
        <dbReference type="EMBL" id="AJC90878.1"/>
    </source>
</evidence>
<proteinExistence type="predicted"/>
<dbReference type="OrthoDB" id="9775333at2"/>
<dbReference type="InterPro" id="IPR010263">
    <property type="entry name" value="T6SS_TssK"/>
</dbReference>
<protein>
    <submittedName>
        <fullName evidence="1">Type VI secretion system, membrane platform protein</fullName>
    </submittedName>
</protein>
<dbReference type="PANTHER" id="PTHR35566:SF1">
    <property type="entry name" value="TYPE VI SECRETION SYSTEM BASEPLATE COMPONENT TSSK1"/>
    <property type="match status" value="1"/>
</dbReference>
<dbReference type="RefSeq" id="WP_039664030.1">
    <property type="nucleotide sequence ID" value="NZ_CP007772.1"/>
</dbReference>
<dbReference type="NCBIfam" id="TIGR03353">
    <property type="entry name" value="VI_chp_4"/>
    <property type="match status" value="1"/>
</dbReference>
<evidence type="ECO:0000313" key="2">
    <source>
        <dbReference type="Proteomes" id="UP000031135"/>
    </source>
</evidence>
<dbReference type="Proteomes" id="UP000031135">
    <property type="component" value="Chromosome"/>
</dbReference>
<dbReference type="HOGENOM" id="CLU_031690_3_0_7"/>
<reference evidence="1 2" key="1">
    <citation type="journal article" date="2014" name="Genome Biol. Evol.">
        <title>Comparative Genomics of the Campylobacter lari Group.</title>
        <authorList>
            <person name="Miller W.G."/>
            <person name="Yee E."/>
            <person name="Chapman M.H."/>
            <person name="Smith T.P."/>
            <person name="Bono J.L."/>
            <person name="Huynh S."/>
            <person name="Parker C.T."/>
            <person name="Vandamme P."/>
            <person name="Luong K."/>
            <person name="Korlach J."/>
        </authorList>
    </citation>
    <scope>NUCLEOTIDE SEQUENCE [LARGE SCALE GENOMIC DNA]</scope>
    <source>
        <strain evidence="1 2">LMG 24374</strain>
    </source>
</reference>
<dbReference type="Pfam" id="PF05936">
    <property type="entry name" value="T6SS_VasE"/>
    <property type="match status" value="1"/>
</dbReference>
<name>A0A0A8H9S2_9BACT</name>
<dbReference type="EMBL" id="CP007772">
    <property type="protein sequence ID" value="AJC90878.1"/>
    <property type="molecule type" value="Genomic_DNA"/>
</dbReference>
<dbReference type="AlphaFoldDB" id="A0A0A8H9S2"/>
<dbReference type="PANTHER" id="PTHR35566">
    <property type="entry name" value="BLR3599 PROTEIN"/>
    <property type="match status" value="1"/>
</dbReference>
<organism evidence="1 2">
    <name type="scientific">Campylobacter subantarcticus LMG 24374</name>
    <dbReference type="NCBI Taxonomy" id="1388751"/>
    <lineage>
        <taxon>Bacteria</taxon>
        <taxon>Pseudomonadati</taxon>
        <taxon>Campylobacterota</taxon>
        <taxon>Epsilonproteobacteria</taxon>
        <taxon>Campylobacterales</taxon>
        <taxon>Campylobacteraceae</taxon>
        <taxon>Campylobacter</taxon>
    </lineage>
</organism>
<accession>A0A0A8H9S2</accession>
<dbReference type="KEGG" id="csm:CSUB8521_1042"/>